<organism evidence="1 2">
    <name type="scientific">Rubripirellula lacrimiformis</name>
    <dbReference type="NCBI Taxonomy" id="1930273"/>
    <lineage>
        <taxon>Bacteria</taxon>
        <taxon>Pseudomonadati</taxon>
        <taxon>Planctomycetota</taxon>
        <taxon>Planctomycetia</taxon>
        <taxon>Pirellulales</taxon>
        <taxon>Pirellulaceae</taxon>
        <taxon>Rubripirellula</taxon>
    </lineage>
</organism>
<dbReference type="EMBL" id="CP036525">
    <property type="protein sequence ID" value="QDT04556.1"/>
    <property type="molecule type" value="Genomic_DNA"/>
</dbReference>
<gene>
    <name evidence="1" type="ORF">K227x_29480</name>
</gene>
<dbReference type="Proteomes" id="UP000318538">
    <property type="component" value="Chromosome"/>
</dbReference>
<name>A0A517NBN6_9BACT</name>
<evidence type="ECO:0000313" key="2">
    <source>
        <dbReference type="Proteomes" id="UP000318538"/>
    </source>
</evidence>
<reference evidence="1 2" key="1">
    <citation type="submission" date="2019-02" db="EMBL/GenBank/DDBJ databases">
        <title>Deep-cultivation of Planctomycetes and their phenomic and genomic characterization uncovers novel biology.</title>
        <authorList>
            <person name="Wiegand S."/>
            <person name="Jogler M."/>
            <person name="Boedeker C."/>
            <person name="Pinto D."/>
            <person name="Vollmers J."/>
            <person name="Rivas-Marin E."/>
            <person name="Kohn T."/>
            <person name="Peeters S.H."/>
            <person name="Heuer A."/>
            <person name="Rast P."/>
            <person name="Oberbeckmann S."/>
            <person name="Bunk B."/>
            <person name="Jeske O."/>
            <person name="Meyerdierks A."/>
            <person name="Storesund J.E."/>
            <person name="Kallscheuer N."/>
            <person name="Luecker S."/>
            <person name="Lage O.M."/>
            <person name="Pohl T."/>
            <person name="Merkel B.J."/>
            <person name="Hornburger P."/>
            <person name="Mueller R.-W."/>
            <person name="Bruemmer F."/>
            <person name="Labrenz M."/>
            <person name="Spormann A.M."/>
            <person name="Op den Camp H."/>
            <person name="Overmann J."/>
            <person name="Amann R."/>
            <person name="Jetten M.S.M."/>
            <person name="Mascher T."/>
            <person name="Medema M.H."/>
            <person name="Devos D.P."/>
            <person name="Kaster A.-K."/>
            <person name="Ovreas L."/>
            <person name="Rohde M."/>
            <person name="Galperin M.Y."/>
            <person name="Jogler C."/>
        </authorList>
    </citation>
    <scope>NUCLEOTIDE SEQUENCE [LARGE SCALE GENOMIC DNA]</scope>
    <source>
        <strain evidence="1 2">K22_7</strain>
    </source>
</reference>
<dbReference type="AlphaFoldDB" id="A0A517NBN6"/>
<evidence type="ECO:0000313" key="1">
    <source>
        <dbReference type="EMBL" id="QDT04556.1"/>
    </source>
</evidence>
<proteinExistence type="predicted"/>
<accession>A0A517NBN6</accession>
<protein>
    <submittedName>
        <fullName evidence="1">Uncharacterized protein</fullName>
    </submittedName>
</protein>
<dbReference type="KEGG" id="rlc:K227x_29480"/>
<keyword evidence="2" id="KW-1185">Reference proteome</keyword>
<sequence length="67" mass="7419">MDPDERWFANGRWTGLGNLCGRLVRRGVANPASLDWSLVAIAQATVKLELVPLPGQDAHLCVNVRHR</sequence>